<keyword evidence="2" id="KW-0472">Membrane</keyword>
<dbReference type="InterPro" id="IPR036179">
    <property type="entry name" value="Ig-like_dom_sf"/>
</dbReference>
<protein>
    <recommendedName>
        <fullName evidence="4">Ig-like domain-containing protein</fullName>
    </recommendedName>
</protein>
<dbReference type="PROSITE" id="PS50835">
    <property type="entry name" value="IG_LIKE"/>
    <property type="match status" value="1"/>
</dbReference>
<dbReference type="Proteomes" id="UP000324632">
    <property type="component" value="Chromosome 13"/>
</dbReference>
<dbReference type="EMBL" id="SOYY01000013">
    <property type="protein sequence ID" value="KAA0713370.1"/>
    <property type="molecule type" value="Genomic_DNA"/>
</dbReference>
<dbReference type="InterPro" id="IPR007110">
    <property type="entry name" value="Ig-like_dom"/>
</dbReference>
<proteinExistence type="predicted"/>
<feature type="domain" description="Ig-like" evidence="4">
    <location>
        <begin position="121"/>
        <end position="199"/>
    </location>
</feature>
<keyword evidence="2" id="KW-0812">Transmembrane</keyword>
<dbReference type="Gene3D" id="2.60.40.10">
    <property type="entry name" value="Immunoglobulins"/>
    <property type="match status" value="2"/>
</dbReference>
<feature type="transmembrane region" description="Helical" evidence="2">
    <location>
        <begin position="331"/>
        <end position="359"/>
    </location>
</feature>
<evidence type="ECO:0000256" key="2">
    <source>
        <dbReference type="SAM" id="Phobius"/>
    </source>
</evidence>
<feature type="signal peptide" evidence="3">
    <location>
        <begin position="1"/>
        <end position="21"/>
    </location>
</feature>
<dbReference type="SUPFAM" id="SSF48726">
    <property type="entry name" value="Immunoglobulin"/>
    <property type="match status" value="2"/>
</dbReference>
<evidence type="ECO:0000313" key="6">
    <source>
        <dbReference type="Proteomes" id="UP000324632"/>
    </source>
</evidence>
<evidence type="ECO:0000256" key="3">
    <source>
        <dbReference type="SAM" id="SignalP"/>
    </source>
</evidence>
<evidence type="ECO:0000313" key="5">
    <source>
        <dbReference type="EMBL" id="KAA0713370.1"/>
    </source>
</evidence>
<keyword evidence="1" id="KW-1015">Disulfide bond</keyword>
<comment type="caution">
    <text evidence="5">The sequence shown here is derived from an EMBL/GenBank/DDBJ whole genome shotgun (WGS) entry which is preliminary data.</text>
</comment>
<dbReference type="InterPro" id="IPR003599">
    <property type="entry name" value="Ig_sub"/>
</dbReference>
<reference evidence="5 6" key="1">
    <citation type="journal article" date="2019" name="Mol. Ecol. Resour.">
        <title>Chromosome-level genome assembly of Triplophysa tibetana, a fish adapted to the harsh high-altitude environment of the Tibetan Plateau.</title>
        <authorList>
            <person name="Yang X."/>
            <person name="Liu H."/>
            <person name="Ma Z."/>
            <person name="Zou Y."/>
            <person name="Zou M."/>
            <person name="Mao Y."/>
            <person name="Li X."/>
            <person name="Wang H."/>
            <person name="Chen T."/>
            <person name="Wang W."/>
            <person name="Yang R."/>
        </authorList>
    </citation>
    <scope>NUCLEOTIDE SEQUENCE [LARGE SCALE GENOMIC DNA]</scope>
    <source>
        <strain evidence="5">TTIB1903HZAU</strain>
        <tissue evidence="5">Muscle</tissue>
    </source>
</reference>
<keyword evidence="3" id="KW-0732">Signal</keyword>
<name>A0A5A9NUB8_9TELE</name>
<dbReference type="InterPro" id="IPR013783">
    <property type="entry name" value="Ig-like_fold"/>
</dbReference>
<accession>A0A5A9NUB8</accession>
<keyword evidence="2" id="KW-1133">Transmembrane helix</keyword>
<dbReference type="SMART" id="SM00409">
    <property type="entry name" value="IG"/>
    <property type="match status" value="2"/>
</dbReference>
<evidence type="ECO:0000259" key="4">
    <source>
        <dbReference type="PROSITE" id="PS50835"/>
    </source>
</evidence>
<keyword evidence="6" id="KW-1185">Reference proteome</keyword>
<evidence type="ECO:0000256" key="1">
    <source>
        <dbReference type="ARBA" id="ARBA00023157"/>
    </source>
</evidence>
<organism evidence="5 6">
    <name type="scientific">Triplophysa tibetana</name>
    <dbReference type="NCBI Taxonomy" id="1572043"/>
    <lineage>
        <taxon>Eukaryota</taxon>
        <taxon>Metazoa</taxon>
        <taxon>Chordata</taxon>
        <taxon>Craniata</taxon>
        <taxon>Vertebrata</taxon>
        <taxon>Euteleostomi</taxon>
        <taxon>Actinopterygii</taxon>
        <taxon>Neopterygii</taxon>
        <taxon>Teleostei</taxon>
        <taxon>Ostariophysi</taxon>
        <taxon>Cypriniformes</taxon>
        <taxon>Nemacheilidae</taxon>
        <taxon>Triplophysa</taxon>
    </lineage>
</organism>
<dbReference type="AlphaFoldDB" id="A0A5A9NUB8"/>
<sequence>MSFSRFLLTVFIILGRDFCDANQPSVPEAPTLTSSVKGSSVELLCQAPQGSGGVEFKLFRVHKMIDTKTYSSKQRDALFVLKGDDTRNEDLYCCQYDSSMFSSYFSLEIKSKVSASPPSPPELMVRPSNDYIGTGQTLTFTCQTSPAPLNTPPDAFFLLRISRGTPSSMLNPPKLVSRSQNPSFSVKAMGREDSGEYACLYQLTLPKTGRVNSTSSRPVPITVVDLPVPTLSLSNDVLECVGSASYPQASFSLFRVGNMSPVASRQFSLTKHSAPFPITNHNDHDTLYQCQYTVPMGNSHLHSKMSNTVNLPCNKGHCASPPAENTGRTDLALIIGSVSAGVLFLMVVALLSFAIHRGVNTLAEKRRKREQEQFWQKLSSRDHVVDLPLQCVDYEFQV</sequence>
<gene>
    <name evidence="5" type="ORF">E1301_Tti009210</name>
</gene>
<dbReference type="GO" id="GO:0002764">
    <property type="term" value="P:immune response-regulating signaling pathway"/>
    <property type="evidence" value="ECO:0007669"/>
    <property type="project" value="TreeGrafter"/>
</dbReference>
<dbReference type="PANTHER" id="PTHR11738">
    <property type="entry name" value="MHC CLASS I NK CELL RECEPTOR"/>
    <property type="match status" value="1"/>
</dbReference>
<dbReference type="PANTHER" id="PTHR11738:SF186">
    <property type="entry name" value="OSTEOCLAST-ASSOCIATED IMMUNOGLOBULIN-LIKE RECEPTOR"/>
    <property type="match status" value="1"/>
</dbReference>
<feature type="chain" id="PRO_5022764687" description="Ig-like domain-containing protein" evidence="3">
    <location>
        <begin position="22"/>
        <end position="398"/>
    </location>
</feature>
<dbReference type="InterPro" id="IPR050412">
    <property type="entry name" value="Ig-like_Receptors_ImmuneReg"/>
</dbReference>